<keyword evidence="3" id="KW-1185">Reference proteome</keyword>
<evidence type="ECO:0000313" key="3">
    <source>
        <dbReference type="Proteomes" id="UP000250796"/>
    </source>
</evidence>
<feature type="transmembrane region" description="Helical" evidence="1">
    <location>
        <begin position="66"/>
        <end position="83"/>
    </location>
</feature>
<keyword evidence="1" id="KW-1133">Transmembrane helix</keyword>
<dbReference type="Proteomes" id="UP000250796">
    <property type="component" value="Chromosome MESINF"/>
</dbReference>
<feature type="transmembrane region" description="Helical" evidence="1">
    <location>
        <begin position="12"/>
        <end position="29"/>
    </location>
</feature>
<organism evidence="2 3">
    <name type="scientific">Mesotoga infera</name>
    <dbReference type="NCBI Taxonomy" id="1236046"/>
    <lineage>
        <taxon>Bacteria</taxon>
        <taxon>Thermotogati</taxon>
        <taxon>Thermotogota</taxon>
        <taxon>Thermotogae</taxon>
        <taxon>Kosmotogales</taxon>
        <taxon>Kosmotogaceae</taxon>
        <taxon>Mesotoga</taxon>
    </lineage>
</organism>
<accession>A0A7Z7LGQ1</accession>
<name>A0A7Z7LGQ1_9BACT</name>
<keyword evidence="1" id="KW-0812">Transmembrane</keyword>
<reference evidence="2 3" key="1">
    <citation type="submission" date="2017-01" db="EMBL/GenBank/DDBJ databases">
        <authorList>
            <person name="Erauso G."/>
        </authorList>
    </citation>
    <scope>NUCLEOTIDE SEQUENCE [LARGE SCALE GENOMIC DNA]</scope>
    <source>
        <strain evidence="2">MESINF1</strain>
    </source>
</reference>
<feature type="transmembrane region" description="Helical" evidence="1">
    <location>
        <begin position="160"/>
        <end position="180"/>
    </location>
</feature>
<sequence length="202" mass="22356">MPDFKTHITWGLFSYPIYMLAAMLIIEISKLPMIVDSRIIGTGYLLYILGSDLPDIDSKQALIKRTLEVMIAGVVSSIIYSSLISPKLQPVLLSWIYSLPVAVTISFSMAIICGIVTSKILDLLSHRGFFHTFWAGLLYGAVVLALLLPRSGVSTGNFSYTEIGFLSLAGTTGYYLHLLLDRIETSKKKRKRALSVQEKGPH</sequence>
<evidence type="ECO:0000256" key="1">
    <source>
        <dbReference type="SAM" id="Phobius"/>
    </source>
</evidence>
<dbReference type="AlphaFoldDB" id="A0A7Z7LGQ1"/>
<dbReference type="InterPro" id="IPR007404">
    <property type="entry name" value="YdjM-like"/>
</dbReference>
<feature type="transmembrane region" description="Helical" evidence="1">
    <location>
        <begin position="95"/>
        <end position="116"/>
    </location>
</feature>
<evidence type="ECO:0008006" key="4">
    <source>
        <dbReference type="Google" id="ProtNLM"/>
    </source>
</evidence>
<feature type="transmembrane region" description="Helical" evidence="1">
    <location>
        <begin position="128"/>
        <end position="148"/>
    </location>
</feature>
<keyword evidence="1" id="KW-0472">Membrane</keyword>
<evidence type="ECO:0000313" key="2">
    <source>
        <dbReference type="EMBL" id="SSC13428.1"/>
    </source>
</evidence>
<dbReference type="Pfam" id="PF04307">
    <property type="entry name" value="YdjM"/>
    <property type="match status" value="1"/>
</dbReference>
<dbReference type="KEGG" id="minf:MESINF_1988"/>
<gene>
    <name evidence="2" type="ORF">MESINF_1988</name>
</gene>
<dbReference type="EMBL" id="LS974202">
    <property type="protein sequence ID" value="SSC13428.1"/>
    <property type="molecule type" value="Genomic_DNA"/>
</dbReference>
<dbReference type="RefSeq" id="WP_231936706.1">
    <property type="nucleotide sequence ID" value="NZ_LS974202.1"/>
</dbReference>
<proteinExistence type="predicted"/>
<protein>
    <recommendedName>
        <fullName evidence="4">Hydrolase</fullName>
    </recommendedName>
</protein>